<comment type="subunit">
    <text evidence="9">Homodimer.</text>
</comment>
<dbReference type="GO" id="GO:0000287">
    <property type="term" value="F:magnesium ion binding"/>
    <property type="evidence" value="ECO:0007669"/>
    <property type="project" value="UniProtKB-UniRule"/>
</dbReference>
<evidence type="ECO:0000256" key="2">
    <source>
        <dbReference type="ARBA" id="ARBA00022490"/>
    </source>
</evidence>
<evidence type="ECO:0000313" key="11">
    <source>
        <dbReference type="EMBL" id="GEK53463.1"/>
    </source>
</evidence>
<feature type="binding site" evidence="9">
    <location>
        <position position="394"/>
    </location>
    <ligand>
        <name>Mg(2+)</name>
        <dbReference type="ChEBI" id="CHEBI:18420"/>
    </ligand>
</feature>
<evidence type="ECO:0000256" key="8">
    <source>
        <dbReference type="ARBA" id="ARBA00022842"/>
    </source>
</evidence>
<keyword evidence="4 9" id="KW-0479">Metal-binding</keyword>
<reference evidence="11 12" key="1">
    <citation type="submission" date="2019-07" db="EMBL/GenBank/DDBJ databases">
        <title>Whole genome shotgun sequence of Pseudoalteromonas espejiana NBRC 102222.</title>
        <authorList>
            <person name="Hosoyama A."/>
            <person name="Uohara A."/>
            <person name="Ohji S."/>
            <person name="Ichikawa N."/>
        </authorList>
    </citation>
    <scope>NUCLEOTIDE SEQUENCE [LARGE SCALE GENOMIC DNA]</scope>
    <source>
        <strain evidence="11 12">NBRC 102222</strain>
    </source>
</reference>
<dbReference type="NCBIfam" id="TIGR00016">
    <property type="entry name" value="ackA"/>
    <property type="match status" value="1"/>
</dbReference>
<feature type="binding site" evidence="9">
    <location>
        <position position="27"/>
    </location>
    <ligand>
        <name>ATP</name>
        <dbReference type="ChEBI" id="CHEBI:30616"/>
    </ligand>
</feature>
<dbReference type="CDD" id="cd24010">
    <property type="entry name" value="ASKHA_NBD_AcK_PK"/>
    <property type="match status" value="1"/>
</dbReference>
<dbReference type="UniPathway" id="UPA00340">
    <property type="reaction ID" value="UER00458"/>
</dbReference>
<keyword evidence="6 9" id="KW-0418">Kinase</keyword>
<sequence>METVSMPTTPSKSQHVLVLNCGSSSLKFAIIDANNGHEIISGLAERLGSDTPSIKYKYQGNKTIIDLSANQAHAEAINTLVGLIKDHNLDEHLIAVGHRVVHGGEHFTKSALVDDKVIAGISDASSLAPLHGHANLLGISSAQASFAGLPQVAVFDTAFHQTMDKVAYLYALPYKLYTEHGVRRYGMHGTSHYYVAGQTAKLIGKQVEQSNFISAHLGNGCSVCAIKGGKSVDTSMGLTPLAGLVMGTRSGDIDPGLFNFLTTQLNYDAKQIDNLLNKESGLLGISELSNDCRTIEEAAVAGHEKAALALDIFCYRLAKQIAAYMVPLQTLDALIFTGGIGENSDIIREKVITQLAFLGLDCDKQANLDARFGNEGVISSATAATKAVVMPTNEEWVIALDAANIVKEL</sequence>
<comment type="function">
    <text evidence="9">Catalyzes the formation of acetyl phosphate from acetate and ATP. Can also catalyze the reverse reaction.</text>
</comment>
<dbReference type="GO" id="GO:0008776">
    <property type="term" value="F:acetate kinase activity"/>
    <property type="evidence" value="ECO:0007669"/>
    <property type="project" value="UniProtKB-UniRule"/>
</dbReference>
<dbReference type="PROSITE" id="PS01076">
    <property type="entry name" value="ACETATE_KINASE_2"/>
    <property type="match status" value="1"/>
</dbReference>
<keyword evidence="12" id="KW-1185">Reference proteome</keyword>
<dbReference type="InterPro" id="IPR000890">
    <property type="entry name" value="Aliphatic_acid_kin_short-chain"/>
</dbReference>
<gene>
    <name evidence="9 11" type="primary">ackA</name>
    <name evidence="11" type="ORF">PES01_03080</name>
</gene>
<feature type="active site" description="Proton donor/acceptor" evidence="9">
    <location>
        <position position="156"/>
    </location>
</feature>
<dbReference type="AlphaFoldDB" id="A0A510XR30"/>
<evidence type="ECO:0000256" key="7">
    <source>
        <dbReference type="ARBA" id="ARBA00022840"/>
    </source>
</evidence>
<dbReference type="GO" id="GO:0005829">
    <property type="term" value="C:cytosol"/>
    <property type="evidence" value="ECO:0007669"/>
    <property type="project" value="TreeGrafter"/>
</dbReference>
<dbReference type="SUPFAM" id="SSF53067">
    <property type="entry name" value="Actin-like ATPase domain"/>
    <property type="match status" value="2"/>
</dbReference>
<dbReference type="GO" id="GO:0006083">
    <property type="term" value="P:acetate metabolic process"/>
    <property type="evidence" value="ECO:0007669"/>
    <property type="project" value="TreeGrafter"/>
</dbReference>
<dbReference type="InterPro" id="IPR023865">
    <property type="entry name" value="Aliphatic_acid_kinase_CS"/>
</dbReference>
<dbReference type="Pfam" id="PF00871">
    <property type="entry name" value="Acetate_kinase"/>
    <property type="match status" value="1"/>
</dbReference>
<dbReference type="InterPro" id="IPR004372">
    <property type="entry name" value="Ac/propionate_kinase"/>
</dbReference>
<dbReference type="PANTHER" id="PTHR21060:SF21">
    <property type="entry name" value="ACETATE KINASE"/>
    <property type="match status" value="1"/>
</dbReference>
<evidence type="ECO:0000256" key="9">
    <source>
        <dbReference type="HAMAP-Rule" id="MF_00020"/>
    </source>
</evidence>
<organism evidence="11 12">
    <name type="scientific">Pseudoalteromonas espejiana</name>
    <dbReference type="NCBI Taxonomy" id="28107"/>
    <lineage>
        <taxon>Bacteria</taxon>
        <taxon>Pseudomonadati</taxon>
        <taxon>Pseudomonadota</taxon>
        <taxon>Gammaproteobacteria</taxon>
        <taxon>Alteromonadales</taxon>
        <taxon>Pseudoalteromonadaceae</taxon>
        <taxon>Pseudoalteromonas</taxon>
    </lineage>
</organism>
<dbReference type="GO" id="GO:0006085">
    <property type="term" value="P:acetyl-CoA biosynthetic process"/>
    <property type="evidence" value="ECO:0007669"/>
    <property type="project" value="UniProtKB-UniRule"/>
</dbReference>
<dbReference type="PIRSF" id="PIRSF000722">
    <property type="entry name" value="Acetate_prop_kin"/>
    <property type="match status" value="1"/>
</dbReference>
<comment type="pathway">
    <text evidence="9">Metabolic intermediate biosynthesis; acetyl-CoA biosynthesis; acetyl-CoA from acetate: step 1/2.</text>
</comment>
<comment type="caution">
    <text evidence="11">The sequence shown here is derived from an EMBL/GenBank/DDBJ whole genome shotgun (WGS) entry which is preliminary data.</text>
</comment>
<protein>
    <recommendedName>
        <fullName evidence="9">Acetate kinase</fullName>
        <ecNumber evidence="9">2.7.2.1</ecNumber>
    </recommendedName>
    <alternativeName>
        <fullName evidence="9">Acetokinase</fullName>
    </alternativeName>
</protein>
<feature type="site" description="Transition state stabilizer" evidence="9">
    <location>
        <position position="188"/>
    </location>
</feature>
<name>A0A510XR30_9GAMM</name>
<dbReference type="EC" id="2.7.2.1" evidence="9"/>
<keyword evidence="2 9" id="KW-0963">Cytoplasm</keyword>
<comment type="cofactor">
    <cofactor evidence="9">
        <name>Mg(2+)</name>
        <dbReference type="ChEBI" id="CHEBI:18420"/>
    </cofactor>
    <cofactor evidence="9">
        <name>Mn(2+)</name>
        <dbReference type="ChEBI" id="CHEBI:29035"/>
    </cofactor>
    <text evidence="9">Mg(2+). Can also accept Mn(2+).</text>
</comment>
<dbReference type="EMBL" id="BJUM01000003">
    <property type="protein sequence ID" value="GEK53463.1"/>
    <property type="molecule type" value="Genomic_DNA"/>
</dbReference>
<keyword evidence="5 9" id="KW-0547">Nucleotide-binding</keyword>
<comment type="catalytic activity">
    <reaction evidence="9">
        <text>acetate + ATP = acetyl phosphate + ADP</text>
        <dbReference type="Rhea" id="RHEA:11352"/>
        <dbReference type="ChEBI" id="CHEBI:22191"/>
        <dbReference type="ChEBI" id="CHEBI:30089"/>
        <dbReference type="ChEBI" id="CHEBI:30616"/>
        <dbReference type="ChEBI" id="CHEBI:456216"/>
        <dbReference type="EC" id="2.7.2.1"/>
    </reaction>
</comment>
<dbReference type="InterPro" id="IPR043129">
    <property type="entry name" value="ATPase_NBD"/>
</dbReference>
<feature type="binding site" evidence="9">
    <location>
        <begin position="291"/>
        <end position="293"/>
    </location>
    <ligand>
        <name>ATP</name>
        <dbReference type="ChEBI" id="CHEBI:30616"/>
    </ligand>
</feature>
<evidence type="ECO:0000256" key="4">
    <source>
        <dbReference type="ARBA" id="ARBA00022723"/>
    </source>
</evidence>
<evidence type="ECO:0000256" key="6">
    <source>
        <dbReference type="ARBA" id="ARBA00022777"/>
    </source>
</evidence>
<comment type="subcellular location">
    <subcellularLocation>
        <location evidence="9">Cytoplasm</location>
    </subcellularLocation>
</comment>
<dbReference type="GO" id="GO:0005524">
    <property type="term" value="F:ATP binding"/>
    <property type="evidence" value="ECO:0007669"/>
    <property type="project" value="UniProtKB-KW"/>
</dbReference>
<dbReference type="Proteomes" id="UP000321419">
    <property type="component" value="Unassembled WGS sequence"/>
</dbReference>
<dbReference type="PROSITE" id="PS01075">
    <property type="entry name" value="ACETATE_KINASE_1"/>
    <property type="match status" value="1"/>
</dbReference>
<feature type="binding site" evidence="9">
    <location>
        <position position="20"/>
    </location>
    <ligand>
        <name>Mg(2+)</name>
        <dbReference type="ChEBI" id="CHEBI:18420"/>
    </ligand>
</feature>
<feature type="binding site" evidence="9">
    <location>
        <begin position="339"/>
        <end position="343"/>
    </location>
    <ligand>
        <name>ATP</name>
        <dbReference type="ChEBI" id="CHEBI:30616"/>
    </ligand>
</feature>
<keyword evidence="8 9" id="KW-0460">Magnesium</keyword>
<feature type="site" description="Transition state stabilizer" evidence="9">
    <location>
        <position position="249"/>
    </location>
</feature>
<feature type="binding site" evidence="9">
    <location>
        <begin position="216"/>
        <end position="220"/>
    </location>
    <ligand>
        <name>ATP</name>
        <dbReference type="ChEBI" id="CHEBI:30616"/>
    </ligand>
</feature>
<dbReference type="PRINTS" id="PR00471">
    <property type="entry name" value="ACETATEKNASE"/>
</dbReference>
<evidence type="ECO:0000256" key="1">
    <source>
        <dbReference type="ARBA" id="ARBA00008748"/>
    </source>
</evidence>
<dbReference type="HAMAP" id="MF_00020">
    <property type="entry name" value="Acetate_kinase"/>
    <property type="match status" value="1"/>
</dbReference>
<evidence type="ECO:0000256" key="5">
    <source>
        <dbReference type="ARBA" id="ARBA00022741"/>
    </source>
</evidence>
<proteinExistence type="inferred from homology"/>
<dbReference type="Gene3D" id="3.30.420.40">
    <property type="match status" value="2"/>
</dbReference>
<evidence type="ECO:0000256" key="10">
    <source>
        <dbReference type="RuleBase" id="RU003835"/>
    </source>
</evidence>
<keyword evidence="7 9" id="KW-0067">ATP-binding</keyword>
<evidence type="ECO:0000256" key="3">
    <source>
        <dbReference type="ARBA" id="ARBA00022679"/>
    </source>
</evidence>
<dbReference type="PANTHER" id="PTHR21060">
    <property type="entry name" value="ACETATE KINASE"/>
    <property type="match status" value="1"/>
</dbReference>
<feature type="binding site" evidence="9">
    <location>
        <position position="99"/>
    </location>
    <ligand>
        <name>substrate</name>
    </ligand>
</feature>
<evidence type="ECO:0000313" key="12">
    <source>
        <dbReference type="Proteomes" id="UP000321419"/>
    </source>
</evidence>
<accession>A0A510XR30</accession>
<keyword evidence="3 9" id="KW-0808">Transferase</keyword>
<comment type="similarity">
    <text evidence="1 9 10">Belongs to the acetokinase family.</text>
</comment>